<keyword evidence="1" id="KW-1133">Transmembrane helix</keyword>
<dbReference type="EMBL" id="RQGD01000023">
    <property type="protein sequence ID" value="TGL59724.1"/>
    <property type="molecule type" value="Genomic_DNA"/>
</dbReference>
<keyword evidence="3" id="KW-1185">Reference proteome</keyword>
<feature type="transmembrane region" description="Helical" evidence="1">
    <location>
        <begin position="96"/>
        <end position="114"/>
    </location>
</feature>
<organism evidence="2 3">
    <name type="scientific">Leptospira ognonensis</name>
    <dbReference type="NCBI Taxonomy" id="2484945"/>
    <lineage>
        <taxon>Bacteria</taxon>
        <taxon>Pseudomonadati</taxon>
        <taxon>Spirochaetota</taxon>
        <taxon>Spirochaetia</taxon>
        <taxon>Leptospirales</taxon>
        <taxon>Leptospiraceae</taxon>
        <taxon>Leptospira</taxon>
    </lineage>
</organism>
<keyword evidence="1" id="KW-0472">Membrane</keyword>
<feature type="transmembrane region" description="Helical" evidence="1">
    <location>
        <begin position="5"/>
        <end position="23"/>
    </location>
</feature>
<dbReference type="PANTHER" id="PTHR37309:SF1">
    <property type="entry name" value="SLR0284 PROTEIN"/>
    <property type="match status" value="1"/>
</dbReference>
<dbReference type="InterPro" id="IPR007165">
    <property type="entry name" value="Phage_holin_4_2"/>
</dbReference>
<reference evidence="2" key="1">
    <citation type="journal article" date="2019" name="PLoS Negl. Trop. Dis.">
        <title>Revisiting the worldwide diversity of Leptospira species in the environment.</title>
        <authorList>
            <person name="Vincent A.T."/>
            <person name="Schiettekatte O."/>
            <person name="Bourhy P."/>
            <person name="Veyrier F.J."/>
            <person name="Picardeau M."/>
        </authorList>
    </citation>
    <scope>NUCLEOTIDE SEQUENCE [LARGE SCALE GENOMIC DNA]</scope>
    <source>
        <strain evidence="2">201702476</strain>
    </source>
</reference>
<evidence type="ECO:0000313" key="3">
    <source>
        <dbReference type="Proteomes" id="UP000297693"/>
    </source>
</evidence>
<dbReference type="PANTHER" id="PTHR37309">
    <property type="entry name" value="SLR0284 PROTEIN"/>
    <property type="match status" value="1"/>
</dbReference>
<evidence type="ECO:0000313" key="2">
    <source>
        <dbReference type="EMBL" id="TGL59724.1"/>
    </source>
</evidence>
<feature type="transmembrane region" description="Helical" evidence="1">
    <location>
        <begin position="35"/>
        <end position="55"/>
    </location>
</feature>
<evidence type="ECO:0000256" key="1">
    <source>
        <dbReference type="SAM" id="Phobius"/>
    </source>
</evidence>
<name>A0A4R9K4A9_9LEPT</name>
<feature type="transmembrane region" description="Helical" evidence="1">
    <location>
        <begin position="62"/>
        <end position="84"/>
    </location>
</feature>
<dbReference type="RefSeq" id="WP_135623413.1">
    <property type="nucleotide sequence ID" value="NZ_RQGD01000023.1"/>
</dbReference>
<keyword evidence="1" id="KW-0812">Transmembrane</keyword>
<dbReference type="OrthoDB" id="331170at2"/>
<protein>
    <recommendedName>
        <fullName evidence="4">Phage holin family protein</fullName>
    </recommendedName>
</protein>
<comment type="caution">
    <text evidence="2">The sequence shown here is derived from an EMBL/GenBank/DDBJ whole genome shotgun (WGS) entry which is preliminary data.</text>
</comment>
<dbReference type="Proteomes" id="UP000297693">
    <property type="component" value="Unassembled WGS sequence"/>
</dbReference>
<sequence>MIHFIVSILLQAIVVLFVFPWIHSDFRVKGDATNAIWIVIGFIVLNWIVRWLFVISTLGLGWLLYYLSLGLLGLLANAIVLILLSRMFPNLLGVPSFSAAFWGGLCLSLASLLMRR</sequence>
<accession>A0A4R9K4A9</accession>
<gene>
    <name evidence="2" type="ORF">EHQ58_08240</name>
</gene>
<proteinExistence type="predicted"/>
<evidence type="ECO:0008006" key="4">
    <source>
        <dbReference type="Google" id="ProtNLM"/>
    </source>
</evidence>
<dbReference type="Pfam" id="PF04020">
    <property type="entry name" value="Phage_holin_4_2"/>
    <property type="match status" value="1"/>
</dbReference>
<dbReference type="AlphaFoldDB" id="A0A4R9K4A9"/>